<dbReference type="InterPro" id="IPR036046">
    <property type="entry name" value="Acylphosphatase-like_dom_sf"/>
</dbReference>
<dbReference type="Proteomes" id="UP001354989">
    <property type="component" value="Plasmid pPP1"/>
</dbReference>
<proteinExistence type="predicted"/>
<evidence type="ECO:0000313" key="3">
    <source>
        <dbReference type="Proteomes" id="UP001354989"/>
    </source>
</evidence>
<feature type="domain" description="BLUF" evidence="1">
    <location>
        <begin position="1"/>
        <end position="93"/>
    </location>
</feature>
<sequence>MVSLIYTSKSTSPFEGTGLIELCNLSSIANQKRQISGYLYYNDGLFLQYIEGEEDDVMSLFESIKADGRHEILSTVFQERLLKRRFPVWDMRWLKSEDLGDTDLEMLLIKQMKMLRLYQGKNTKMAEMAWSLMDSISAMQLK</sequence>
<dbReference type="SUPFAM" id="SSF54975">
    <property type="entry name" value="Acylphosphatase/BLUF domain-like"/>
    <property type="match status" value="1"/>
</dbReference>
<geneLocation type="plasmid" evidence="2 3">
    <name>pPP1</name>
</geneLocation>
<evidence type="ECO:0000313" key="2">
    <source>
        <dbReference type="EMBL" id="BDD00499.1"/>
    </source>
</evidence>
<keyword evidence="2" id="KW-0614">Plasmid</keyword>
<protein>
    <recommendedName>
        <fullName evidence="1">BLUF domain-containing protein</fullName>
    </recommendedName>
</protein>
<keyword evidence="3" id="KW-1185">Reference proteome</keyword>
<dbReference type="Gene3D" id="3.30.70.100">
    <property type="match status" value="1"/>
</dbReference>
<reference evidence="2 3" key="1">
    <citation type="submission" date="2021-12" db="EMBL/GenBank/DDBJ databases">
        <title>Genome sequencing of bacteria with rrn-lacking chromosome and rrn-plasmid.</title>
        <authorList>
            <person name="Anda M."/>
            <person name="Iwasaki W."/>
        </authorList>
    </citation>
    <scope>NUCLEOTIDE SEQUENCE [LARGE SCALE GENOMIC DNA]</scope>
    <source>
        <strain evidence="2 3">NBRC 101262</strain>
        <plasmid evidence="2 3">pPP1</plasmid>
    </source>
</reference>
<organism evidence="2 3">
    <name type="scientific">Persicobacter psychrovividus</name>
    <dbReference type="NCBI Taxonomy" id="387638"/>
    <lineage>
        <taxon>Bacteria</taxon>
        <taxon>Pseudomonadati</taxon>
        <taxon>Bacteroidota</taxon>
        <taxon>Cytophagia</taxon>
        <taxon>Cytophagales</taxon>
        <taxon>Persicobacteraceae</taxon>
        <taxon>Persicobacter</taxon>
    </lineage>
</organism>
<dbReference type="RefSeq" id="WP_338398356.1">
    <property type="nucleotide sequence ID" value="NZ_AP025293.1"/>
</dbReference>
<dbReference type="Pfam" id="PF04940">
    <property type="entry name" value="BLUF"/>
    <property type="match status" value="1"/>
</dbReference>
<dbReference type="EMBL" id="AP025293">
    <property type="protein sequence ID" value="BDD00499.1"/>
    <property type="molecule type" value="Genomic_DNA"/>
</dbReference>
<name>A0ABM7VHP5_9BACT</name>
<evidence type="ECO:0000259" key="1">
    <source>
        <dbReference type="SMART" id="SM01034"/>
    </source>
</evidence>
<dbReference type="InterPro" id="IPR007024">
    <property type="entry name" value="BLUF_domain"/>
</dbReference>
<gene>
    <name evidence="2" type="ORF">PEPS_27790</name>
</gene>
<accession>A0ABM7VHP5</accession>
<dbReference type="SMART" id="SM01034">
    <property type="entry name" value="BLUF"/>
    <property type="match status" value="1"/>
</dbReference>